<sequence length="58" mass="6772">MKKILLLIILSILTTGCYAWNMGLYRECSYDKEKDAFYKSVYVDGKYVGVKKCNIKPR</sequence>
<dbReference type="RefSeq" id="WP_006804405.1">
    <property type="nucleotide sequence ID" value="NZ_AP019823.1"/>
</dbReference>
<evidence type="ECO:0000313" key="1">
    <source>
        <dbReference type="EMBL" id="BBM38405.1"/>
    </source>
</evidence>
<dbReference type="Proteomes" id="UP000321892">
    <property type="component" value="Chromosome"/>
</dbReference>
<evidence type="ECO:0008006" key="3">
    <source>
        <dbReference type="Google" id="ProtNLM"/>
    </source>
</evidence>
<gene>
    <name evidence="1" type="ORF">JCM16775_1114</name>
</gene>
<proteinExistence type="predicted"/>
<organism evidence="1 2">
    <name type="scientific">Leptotrichia hofstadii</name>
    <dbReference type="NCBI Taxonomy" id="157688"/>
    <lineage>
        <taxon>Bacteria</taxon>
        <taxon>Fusobacteriati</taxon>
        <taxon>Fusobacteriota</taxon>
        <taxon>Fusobacteriia</taxon>
        <taxon>Fusobacteriales</taxon>
        <taxon>Leptotrichiaceae</taxon>
        <taxon>Leptotrichia</taxon>
    </lineage>
</organism>
<reference evidence="1 2" key="1">
    <citation type="submission" date="2019-07" db="EMBL/GenBank/DDBJ databases">
        <title>Complete Genome Sequence of Leptotrichia hofstadii Strain JCM16775.</title>
        <authorList>
            <person name="Watanabe S."/>
            <person name="Cui L."/>
        </authorList>
    </citation>
    <scope>NUCLEOTIDE SEQUENCE [LARGE SCALE GENOMIC DNA]</scope>
    <source>
        <strain evidence="1 2">JCM16775</strain>
    </source>
</reference>
<dbReference type="KEGG" id="lhf:JCM16775_1114"/>
<protein>
    <recommendedName>
        <fullName evidence="3">Lipoprotein</fullName>
    </recommendedName>
</protein>
<keyword evidence="2" id="KW-1185">Reference proteome</keyword>
<dbReference type="PROSITE" id="PS51257">
    <property type="entry name" value="PROKAR_LIPOPROTEIN"/>
    <property type="match status" value="1"/>
</dbReference>
<name>A0A510JJG0_9FUSO</name>
<evidence type="ECO:0000313" key="2">
    <source>
        <dbReference type="Proteomes" id="UP000321892"/>
    </source>
</evidence>
<dbReference type="AlphaFoldDB" id="A0A510JJG0"/>
<dbReference type="EMBL" id="AP019823">
    <property type="protein sequence ID" value="BBM38405.1"/>
    <property type="molecule type" value="Genomic_DNA"/>
</dbReference>
<accession>A0A510JJG0</accession>